<evidence type="ECO:0000313" key="2">
    <source>
        <dbReference type="Proteomes" id="UP000729402"/>
    </source>
</evidence>
<evidence type="ECO:0000313" key="1">
    <source>
        <dbReference type="EMBL" id="KAG8074413.1"/>
    </source>
</evidence>
<sequence>MPASLPPLSLRLLPLPADSVHPEPPSDPLPEVRAGAALLRASRFAAVISFWLSRTISAPPLKGDLEGA</sequence>
<accession>A0A8J5SKB3</accession>
<organism evidence="1 2">
    <name type="scientific">Zizania palustris</name>
    <name type="common">Northern wild rice</name>
    <dbReference type="NCBI Taxonomy" id="103762"/>
    <lineage>
        <taxon>Eukaryota</taxon>
        <taxon>Viridiplantae</taxon>
        <taxon>Streptophyta</taxon>
        <taxon>Embryophyta</taxon>
        <taxon>Tracheophyta</taxon>
        <taxon>Spermatophyta</taxon>
        <taxon>Magnoliopsida</taxon>
        <taxon>Liliopsida</taxon>
        <taxon>Poales</taxon>
        <taxon>Poaceae</taxon>
        <taxon>BOP clade</taxon>
        <taxon>Oryzoideae</taxon>
        <taxon>Oryzeae</taxon>
        <taxon>Zizaniinae</taxon>
        <taxon>Zizania</taxon>
    </lineage>
</organism>
<dbReference type="AlphaFoldDB" id="A0A8J5SKB3"/>
<comment type="caution">
    <text evidence="1">The sequence shown here is derived from an EMBL/GenBank/DDBJ whole genome shotgun (WGS) entry which is preliminary data.</text>
</comment>
<protein>
    <submittedName>
        <fullName evidence="1">Uncharacterized protein</fullName>
    </submittedName>
</protein>
<reference evidence="1" key="2">
    <citation type="submission" date="2021-02" db="EMBL/GenBank/DDBJ databases">
        <authorList>
            <person name="Kimball J.A."/>
            <person name="Haas M.W."/>
            <person name="Macchietto M."/>
            <person name="Kono T."/>
            <person name="Duquette J."/>
            <person name="Shao M."/>
        </authorList>
    </citation>
    <scope>NUCLEOTIDE SEQUENCE</scope>
    <source>
        <tissue evidence="1">Fresh leaf tissue</tissue>
    </source>
</reference>
<dbReference type="EMBL" id="JAAALK010000283">
    <property type="protein sequence ID" value="KAG8074413.1"/>
    <property type="molecule type" value="Genomic_DNA"/>
</dbReference>
<reference evidence="1" key="1">
    <citation type="journal article" date="2021" name="bioRxiv">
        <title>Whole Genome Assembly and Annotation of Northern Wild Rice, Zizania palustris L., Supports a Whole Genome Duplication in the Zizania Genus.</title>
        <authorList>
            <person name="Haas M."/>
            <person name="Kono T."/>
            <person name="Macchietto M."/>
            <person name="Millas R."/>
            <person name="McGilp L."/>
            <person name="Shao M."/>
            <person name="Duquette J."/>
            <person name="Hirsch C.N."/>
            <person name="Kimball J."/>
        </authorList>
    </citation>
    <scope>NUCLEOTIDE SEQUENCE</scope>
    <source>
        <tissue evidence="1">Fresh leaf tissue</tissue>
    </source>
</reference>
<name>A0A8J5SKB3_ZIZPA</name>
<keyword evidence="2" id="KW-1185">Reference proteome</keyword>
<proteinExistence type="predicted"/>
<gene>
    <name evidence="1" type="ORF">GUJ93_ZPchr0006g41125</name>
</gene>
<dbReference type="Proteomes" id="UP000729402">
    <property type="component" value="Unassembled WGS sequence"/>
</dbReference>